<dbReference type="InterPro" id="IPR008551">
    <property type="entry name" value="TANGO2"/>
</dbReference>
<protein>
    <submittedName>
        <fullName evidence="1">NRDE family protein</fullName>
    </submittedName>
</protein>
<dbReference type="Pfam" id="PF05742">
    <property type="entry name" value="TANGO2"/>
    <property type="match status" value="1"/>
</dbReference>
<accession>A0A941ILJ7</accession>
<organism evidence="1 2">
    <name type="scientific">Actinospica durhamensis</name>
    <dbReference type="NCBI Taxonomy" id="1508375"/>
    <lineage>
        <taxon>Bacteria</taxon>
        <taxon>Bacillati</taxon>
        <taxon>Actinomycetota</taxon>
        <taxon>Actinomycetes</taxon>
        <taxon>Catenulisporales</taxon>
        <taxon>Actinospicaceae</taxon>
        <taxon>Actinospica</taxon>
    </lineage>
</organism>
<comment type="caution">
    <text evidence="1">The sequence shown here is derived from an EMBL/GenBank/DDBJ whole genome shotgun (WGS) entry which is preliminary data.</text>
</comment>
<dbReference type="EMBL" id="JAGSOG010000002">
    <property type="protein sequence ID" value="MBR7831794.1"/>
    <property type="molecule type" value="Genomic_DNA"/>
</dbReference>
<proteinExistence type="predicted"/>
<reference evidence="1" key="1">
    <citation type="submission" date="2021-04" db="EMBL/GenBank/DDBJ databases">
        <title>Genome based classification of Actinospica acidithermotolerans sp. nov., an actinobacterium isolated from an Indonesian hot spring.</title>
        <authorList>
            <person name="Kusuma A.B."/>
            <person name="Putra K.E."/>
            <person name="Nafisah S."/>
            <person name="Loh J."/>
            <person name="Nouioui I."/>
            <person name="Goodfellow M."/>
        </authorList>
    </citation>
    <scope>NUCLEOTIDE SEQUENCE</scope>
    <source>
        <strain evidence="1">CSCA 57</strain>
    </source>
</reference>
<dbReference type="AlphaFoldDB" id="A0A941ILJ7"/>
<keyword evidence="2" id="KW-1185">Reference proteome</keyword>
<evidence type="ECO:0000313" key="2">
    <source>
        <dbReference type="Proteomes" id="UP000675781"/>
    </source>
</evidence>
<dbReference type="Proteomes" id="UP000675781">
    <property type="component" value="Unassembled WGS sequence"/>
</dbReference>
<evidence type="ECO:0000313" key="1">
    <source>
        <dbReference type="EMBL" id="MBR7831794.1"/>
    </source>
</evidence>
<sequence length="261" mass="28137">MSLDPNSPVPVLLIGVRDEFLDRAWLGPRRHWPQWPDLVGGRDLLAGGTWLAVDSAAPRAACVLNGHGKPAAAETRLSRGELPLTLAARGAEPDLDLDRVVDVERHDPFHLVYATSDSARLWSWDGVELVDRALDPGLHLVVNSGLEGADDGLEGPGVQRMRARIDHFRPLLAAADRPRPRSGPAPAAWAGWLPLADGDGLDPDDSRALLVRADFEGRAWGSSSISLVALSRGHVRYDFRAVQGDAGEWTTVLDSTPSAGR</sequence>
<gene>
    <name evidence="1" type="ORF">KDL01_00895</name>
</gene>
<name>A0A941ILJ7_9ACTN</name>